<evidence type="ECO:0000256" key="4">
    <source>
        <dbReference type="ARBA" id="ARBA00022801"/>
    </source>
</evidence>
<dbReference type="Gene3D" id="3.10.450.350">
    <property type="match status" value="2"/>
</dbReference>
<evidence type="ECO:0000256" key="3">
    <source>
        <dbReference type="ARBA" id="ARBA00022723"/>
    </source>
</evidence>
<evidence type="ECO:0000256" key="5">
    <source>
        <dbReference type="ARBA" id="ARBA00022833"/>
    </source>
</evidence>
<keyword evidence="4" id="KW-0378">Hydrolase</keyword>
<dbReference type="InterPro" id="IPR050570">
    <property type="entry name" value="Cell_wall_metabolism_enzyme"/>
</dbReference>
<keyword evidence="2" id="KW-0645">Protease</keyword>
<dbReference type="InterPro" id="IPR016047">
    <property type="entry name" value="M23ase_b-sheet_dom"/>
</dbReference>
<sequence length="449" mass="49983">MRLSRIVSVIACVFVVGFIINVLSQQSGTDKELPPTPAIASVPEIYPETAPLSVVQEIIPVFPEPQYVEINGSIKNGDTFSKALSRQEQISSPVKQQIIQSLSACLDFRQLKPGDEYKVLLDEENNLVRCTYEAGPLETYVVEKDAGETDAFVSRKEAISLEVKTVHFAGEMQSSLFEAFKEIKENSKLVYAFADIFASQIDFNTEPRQYDRFEGVVEKYYKNDEFIGYGNIIYAKYEQQDGSVHEGFYYRGQDGIDGHFNLDGEELGTFFIKSPLPMGRVTSRFTWRRKHPISGVVKPHLGIDLAAPSGTPVIAASDGKVEFAGVNGGYGKQVILSHSGGYRTYYGHLSRYGKGLKKGSRVKQKQVIGYVGSTGISTGPHLDYRLKLGNQFLDPFAAKFKPRSILSGETFASFLKETESTSLFLVNREQNILSVEQKIVQPEETLSIL</sequence>
<name>A0A8J6NBI3_9BACT</name>
<comment type="caution">
    <text evidence="8">The sequence shown here is derived from an EMBL/GenBank/DDBJ whole genome shotgun (WGS) entry which is preliminary data.</text>
</comment>
<dbReference type="EMBL" id="JACNJZ010000050">
    <property type="protein sequence ID" value="MBC8316722.1"/>
    <property type="molecule type" value="Genomic_DNA"/>
</dbReference>
<comment type="cofactor">
    <cofactor evidence="1">
        <name>Zn(2+)</name>
        <dbReference type="ChEBI" id="CHEBI:29105"/>
    </cofactor>
</comment>
<dbReference type="Pfam" id="PF01551">
    <property type="entry name" value="Peptidase_M23"/>
    <property type="match status" value="1"/>
</dbReference>
<dbReference type="GO" id="GO:0004222">
    <property type="term" value="F:metalloendopeptidase activity"/>
    <property type="evidence" value="ECO:0007669"/>
    <property type="project" value="TreeGrafter"/>
</dbReference>
<evidence type="ECO:0000259" key="7">
    <source>
        <dbReference type="Pfam" id="PF01551"/>
    </source>
</evidence>
<reference evidence="8 9" key="1">
    <citation type="submission" date="2020-08" db="EMBL/GenBank/DDBJ databases">
        <title>Bridging the membrane lipid divide: bacteria of the FCB group superphylum have the potential to synthesize archaeal ether lipids.</title>
        <authorList>
            <person name="Villanueva L."/>
            <person name="Von Meijenfeldt F.A.B."/>
            <person name="Westbye A.B."/>
            <person name="Yadav S."/>
            <person name="Hopmans E.C."/>
            <person name="Dutilh B.E."/>
            <person name="Sinninghe Damste J.S."/>
        </authorList>
    </citation>
    <scope>NUCLEOTIDE SEQUENCE [LARGE SCALE GENOMIC DNA]</scope>
    <source>
        <strain evidence="8">NIOZ-UU47</strain>
    </source>
</reference>
<evidence type="ECO:0000313" key="8">
    <source>
        <dbReference type="EMBL" id="MBC8316722.1"/>
    </source>
</evidence>
<dbReference type="Gene3D" id="2.70.70.10">
    <property type="entry name" value="Glucose Permease (Domain IIA)"/>
    <property type="match status" value="1"/>
</dbReference>
<evidence type="ECO:0000313" key="9">
    <source>
        <dbReference type="Proteomes" id="UP000614424"/>
    </source>
</evidence>
<keyword evidence="3" id="KW-0479">Metal-binding</keyword>
<organism evidence="8 9">
    <name type="scientific">Candidatus Desulfobia pelagia</name>
    <dbReference type="NCBI Taxonomy" id="2841692"/>
    <lineage>
        <taxon>Bacteria</taxon>
        <taxon>Pseudomonadati</taxon>
        <taxon>Thermodesulfobacteriota</taxon>
        <taxon>Desulfobulbia</taxon>
        <taxon>Desulfobulbales</taxon>
        <taxon>Desulfobulbaceae</taxon>
        <taxon>Candidatus Desulfobia</taxon>
    </lineage>
</organism>
<evidence type="ECO:0000256" key="2">
    <source>
        <dbReference type="ARBA" id="ARBA00022670"/>
    </source>
</evidence>
<feature type="domain" description="M23ase beta-sheet core" evidence="7">
    <location>
        <begin position="299"/>
        <end position="395"/>
    </location>
</feature>
<dbReference type="PANTHER" id="PTHR21666:SF288">
    <property type="entry name" value="CELL DIVISION PROTEIN YTFB"/>
    <property type="match status" value="1"/>
</dbReference>
<dbReference type="InterPro" id="IPR011055">
    <property type="entry name" value="Dup_hybrid_motif"/>
</dbReference>
<evidence type="ECO:0000256" key="1">
    <source>
        <dbReference type="ARBA" id="ARBA00001947"/>
    </source>
</evidence>
<dbReference type="GO" id="GO:0046872">
    <property type="term" value="F:metal ion binding"/>
    <property type="evidence" value="ECO:0007669"/>
    <property type="project" value="UniProtKB-KW"/>
</dbReference>
<dbReference type="AlphaFoldDB" id="A0A8J6NBI3"/>
<dbReference type="Proteomes" id="UP000614424">
    <property type="component" value="Unassembled WGS sequence"/>
</dbReference>
<proteinExistence type="predicted"/>
<dbReference type="GO" id="GO:0006508">
    <property type="term" value="P:proteolysis"/>
    <property type="evidence" value="ECO:0007669"/>
    <property type="project" value="UniProtKB-KW"/>
</dbReference>
<dbReference type="PANTHER" id="PTHR21666">
    <property type="entry name" value="PEPTIDASE-RELATED"/>
    <property type="match status" value="1"/>
</dbReference>
<gene>
    <name evidence="8" type="ORF">H8E41_02380</name>
</gene>
<protein>
    <submittedName>
        <fullName evidence="8">M23 family metallopeptidase</fullName>
    </submittedName>
</protein>
<evidence type="ECO:0000256" key="6">
    <source>
        <dbReference type="ARBA" id="ARBA00023049"/>
    </source>
</evidence>
<accession>A0A8J6NBI3</accession>
<keyword evidence="5" id="KW-0862">Zinc</keyword>
<keyword evidence="6" id="KW-0482">Metalloprotease</keyword>
<dbReference type="SUPFAM" id="SSF51261">
    <property type="entry name" value="Duplicated hybrid motif"/>
    <property type="match status" value="1"/>
</dbReference>
<dbReference type="CDD" id="cd12797">
    <property type="entry name" value="M23_peptidase"/>
    <property type="match status" value="1"/>
</dbReference>